<keyword evidence="3 7" id="KW-0547">Nucleotide-binding</keyword>
<feature type="domain" description="Histidine kinase/HSP90-like ATPase" evidence="9">
    <location>
        <begin position="227"/>
        <end position="396"/>
    </location>
</feature>
<dbReference type="EMBL" id="NHYE01005067">
    <property type="protein sequence ID" value="PPQ78019.1"/>
    <property type="molecule type" value="Genomic_DNA"/>
</dbReference>
<sequence>MLKSGFGYHRPLAHAIKPAGRVRHESTALHFYQNRQLELYASKEANRLTLRQLVYFGRHMNEERLIKSANYVRTELPVRIAHRLRDLQALPYIVVAQEGVAKVYELYWAAFENATVIPNLSLGLSLASPHLPPDTLDSFMRRMLVSRISRRVLAEHHIALSESFSGRDQEANGEPHVGIIYTGLNIRQSVERCAKLLNESIAWSNELSVDALPEIKTDGHLDTSFAYIREHLEYIIFELLKNSMRATYVKYRNEASRPPIHVTLVNGENDVMIRISDQGGGLRSSDNLVAKPSDLFSFSHVRNATRLENARLGALRNVSSSERGLRATVDEQIGTWKERTNDPAPASAVVQQILHPSIGIGLPMSYIYATYFGGTLELVSLDGWGTDVYLRLPKLADTMDTDPDCLPPPPAYSEQEFDQKIAQATDLSLIASNSIDPHGWERYDPAAFGAPPASPNVVNLPSSTPSKAGFFDHHHVQTGHGNSTSVLPTIVPLRIEKKSQLGREPYYNSAADRPGNMSPLPLAAQRSQSQEAYNDSPNKLSYLPQGAMPPYSPATVSQHRSSVSSVNGLQGSEDFQSQRPLSDAYWPAPRRPSAQYPLPVTPDKRTVVQESGRVQGQYSSDVPLVPFDPTIAYGNSTPNPPRPSNEPASPAAKVQYDPHALYNSAVSAQMNPLRFSQSGPNQMQVLDCQLSLYPSINVFNCRPPNSQYHNTSPNTPMRPVYPTNTFNSDPSARFSQHVPTNYPRQSISWQTSSGPTSHYTAPNSHNFASTTDTHRYSQYSNG</sequence>
<evidence type="ECO:0000256" key="7">
    <source>
        <dbReference type="RuleBase" id="RU366032"/>
    </source>
</evidence>
<dbReference type="OrthoDB" id="3264224at2759"/>
<dbReference type="InterPro" id="IPR036890">
    <property type="entry name" value="HATPase_C_sf"/>
</dbReference>
<comment type="subcellular location">
    <subcellularLocation>
        <location evidence="7">Mitochondrion matrix</location>
    </subcellularLocation>
</comment>
<gene>
    <name evidence="10" type="ORF">CVT26_015811</name>
</gene>
<evidence type="ECO:0000256" key="2">
    <source>
        <dbReference type="ARBA" id="ARBA00022679"/>
    </source>
</evidence>
<dbReference type="SMART" id="SM00387">
    <property type="entry name" value="HATPase_c"/>
    <property type="match status" value="1"/>
</dbReference>
<dbReference type="InterPro" id="IPR036784">
    <property type="entry name" value="AK/P_DHK_N_sf"/>
</dbReference>
<accession>A0A409WHP0</accession>
<name>A0A409WHP0_9AGAR</name>
<evidence type="ECO:0000259" key="9">
    <source>
        <dbReference type="SMART" id="SM00387"/>
    </source>
</evidence>
<dbReference type="Gene3D" id="3.30.565.10">
    <property type="entry name" value="Histidine kinase-like ATPase, C-terminal domain"/>
    <property type="match status" value="1"/>
</dbReference>
<dbReference type="Pfam" id="PF10436">
    <property type="entry name" value="BCDHK_Adom3"/>
    <property type="match status" value="2"/>
</dbReference>
<dbReference type="InterPro" id="IPR039028">
    <property type="entry name" value="BCKD/PDK"/>
</dbReference>
<feature type="compositionally biased region" description="Polar residues" evidence="8">
    <location>
        <begin position="525"/>
        <end position="539"/>
    </location>
</feature>
<evidence type="ECO:0000256" key="6">
    <source>
        <dbReference type="ARBA" id="ARBA00023128"/>
    </source>
</evidence>
<evidence type="ECO:0000313" key="11">
    <source>
        <dbReference type="Proteomes" id="UP000284706"/>
    </source>
</evidence>
<dbReference type="PANTHER" id="PTHR11947:SF25">
    <property type="entry name" value="[PYRUVATE DEHYDROGENASE (ACETYL-TRANSFERRING)] KINASE 2, MITOCHONDRIAL"/>
    <property type="match status" value="1"/>
</dbReference>
<evidence type="ECO:0000256" key="5">
    <source>
        <dbReference type="ARBA" id="ARBA00022840"/>
    </source>
</evidence>
<dbReference type="InterPro" id="IPR003594">
    <property type="entry name" value="HATPase_dom"/>
</dbReference>
<proteinExistence type="inferred from homology"/>
<dbReference type="PANTHER" id="PTHR11947">
    <property type="entry name" value="PYRUVATE DEHYDROGENASE KINASE"/>
    <property type="match status" value="1"/>
</dbReference>
<evidence type="ECO:0000256" key="4">
    <source>
        <dbReference type="ARBA" id="ARBA00022777"/>
    </source>
</evidence>
<dbReference type="SUPFAM" id="SSF69012">
    <property type="entry name" value="alpha-ketoacid dehydrogenase kinase, N-terminal domain"/>
    <property type="match status" value="1"/>
</dbReference>
<keyword evidence="5 7" id="KW-0067">ATP-binding</keyword>
<evidence type="ECO:0000256" key="1">
    <source>
        <dbReference type="ARBA" id="ARBA00006155"/>
    </source>
</evidence>
<keyword evidence="11" id="KW-1185">Reference proteome</keyword>
<feature type="region of interest" description="Disordered" evidence="8">
    <location>
        <begin position="502"/>
        <end position="600"/>
    </location>
</feature>
<organism evidence="10 11">
    <name type="scientific">Gymnopilus dilepis</name>
    <dbReference type="NCBI Taxonomy" id="231916"/>
    <lineage>
        <taxon>Eukaryota</taxon>
        <taxon>Fungi</taxon>
        <taxon>Dikarya</taxon>
        <taxon>Basidiomycota</taxon>
        <taxon>Agaricomycotina</taxon>
        <taxon>Agaricomycetes</taxon>
        <taxon>Agaricomycetidae</taxon>
        <taxon>Agaricales</taxon>
        <taxon>Agaricineae</taxon>
        <taxon>Hymenogastraceae</taxon>
        <taxon>Gymnopilus</taxon>
    </lineage>
</organism>
<keyword evidence="4 7" id="KW-0418">Kinase</keyword>
<dbReference type="GO" id="GO:0004740">
    <property type="term" value="F:pyruvate dehydrogenase (acetyl-transferring) kinase activity"/>
    <property type="evidence" value="ECO:0007669"/>
    <property type="project" value="TreeGrafter"/>
</dbReference>
<feature type="region of interest" description="Disordered" evidence="8">
    <location>
        <begin position="745"/>
        <end position="782"/>
    </location>
</feature>
<dbReference type="EC" id="2.7.11.-" evidence="7"/>
<dbReference type="SUPFAM" id="SSF55874">
    <property type="entry name" value="ATPase domain of HSP90 chaperone/DNA topoisomerase II/histidine kinase"/>
    <property type="match status" value="1"/>
</dbReference>
<comment type="similarity">
    <text evidence="1 7">Belongs to the PDK/BCKDK protein kinase family.</text>
</comment>
<dbReference type="GO" id="GO:0010906">
    <property type="term" value="P:regulation of glucose metabolic process"/>
    <property type="evidence" value="ECO:0007669"/>
    <property type="project" value="TreeGrafter"/>
</dbReference>
<evidence type="ECO:0000256" key="3">
    <source>
        <dbReference type="ARBA" id="ARBA00022741"/>
    </source>
</evidence>
<dbReference type="Proteomes" id="UP000284706">
    <property type="component" value="Unassembled WGS sequence"/>
</dbReference>
<dbReference type="InParanoid" id="A0A409WHP0"/>
<comment type="caution">
    <text evidence="10">The sequence shown here is derived from an EMBL/GenBank/DDBJ whole genome shotgun (WGS) entry which is preliminary data.</text>
</comment>
<keyword evidence="6 7" id="KW-0496">Mitochondrion</keyword>
<dbReference type="STRING" id="231916.A0A409WHP0"/>
<evidence type="ECO:0000256" key="8">
    <source>
        <dbReference type="SAM" id="MobiDB-lite"/>
    </source>
</evidence>
<reference evidence="10 11" key="1">
    <citation type="journal article" date="2018" name="Evol. Lett.">
        <title>Horizontal gene cluster transfer increased hallucinogenic mushroom diversity.</title>
        <authorList>
            <person name="Reynolds H.T."/>
            <person name="Vijayakumar V."/>
            <person name="Gluck-Thaler E."/>
            <person name="Korotkin H.B."/>
            <person name="Matheny P.B."/>
            <person name="Slot J.C."/>
        </authorList>
    </citation>
    <scope>NUCLEOTIDE SEQUENCE [LARGE SCALE GENOMIC DNA]</scope>
    <source>
        <strain evidence="10 11">SRW20</strain>
    </source>
</reference>
<dbReference type="GO" id="GO:0005759">
    <property type="term" value="C:mitochondrial matrix"/>
    <property type="evidence" value="ECO:0007669"/>
    <property type="project" value="UniProtKB-SubCell"/>
</dbReference>
<dbReference type="InterPro" id="IPR018955">
    <property type="entry name" value="BCDHK/PDK_N"/>
</dbReference>
<protein>
    <recommendedName>
        <fullName evidence="7">Protein-serine/threonine kinase</fullName>
        <ecNumber evidence="7">2.7.11.-</ecNumber>
    </recommendedName>
</protein>
<evidence type="ECO:0000313" key="10">
    <source>
        <dbReference type="EMBL" id="PPQ78019.1"/>
    </source>
</evidence>
<dbReference type="GO" id="GO:0005524">
    <property type="term" value="F:ATP binding"/>
    <property type="evidence" value="ECO:0007669"/>
    <property type="project" value="UniProtKB-UniRule"/>
</dbReference>
<dbReference type="Gene3D" id="1.20.140.20">
    <property type="entry name" value="Alpha-ketoacid/pyruvate dehydrogenase kinase, N-terminal domain"/>
    <property type="match status" value="2"/>
</dbReference>
<feature type="compositionally biased region" description="Polar residues" evidence="8">
    <location>
        <begin position="554"/>
        <end position="580"/>
    </location>
</feature>
<keyword evidence="2 7" id="KW-0808">Transferase</keyword>
<dbReference type="AlphaFoldDB" id="A0A409WHP0"/>